<comment type="caution">
    <text evidence="2">The sequence shown here is derived from an EMBL/GenBank/DDBJ whole genome shotgun (WGS) entry which is preliminary data.</text>
</comment>
<dbReference type="PANTHER" id="PTHR35037">
    <property type="entry name" value="C-TERMINAL REGION OF AIDA-LIKE PROTEIN"/>
    <property type="match status" value="1"/>
</dbReference>
<dbReference type="EMBL" id="NJPP01000044">
    <property type="protein sequence ID" value="PIT68207.1"/>
    <property type="molecule type" value="Genomic_DNA"/>
</dbReference>
<dbReference type="NCBIfam" id="TIGR01414">
    <property type="entry name" value="autotrans_barl"/>
    <property type="match status" value="1"/>
</dbReference>
<dbReference type="InterPro" id="IPR011050">
    <property type="entry name" value="Pectin_lyase_fold/virulence"/>
</dbReference>
<dbReference type="PROSITE" id="PS51208">
    <property type="entry name" value="AUTOTRANSPORTER"/>
    <property type="match status" value="1"/>
</dbReference>
<dbReference type="InterPro" id="IPR051551">
    <property type="entry name" value="Autotransporter_adhesion"/>
</dbReference>
<dbReference type="SMART" id="SM00869">
    <property type="entry name" value="Autotransporter"/>
    <property type="match status" value="1"/>
</dbReference>
<dbReference type="Pfam" id="PF03797">
    <property type="entry name" value="Autotransporter"/>
    <property type="match status" value="1"/>
</dbReference>
<accession>A0A2N9Y924</accession>
<dbReference type="OrthoDB" id="7922675at2"/>
<name>A0A2N9Y924_9HYPH</name>
<gene>
    <name evidence="2" type="ORF">CEV08_08475</name>
</gene>
<reference evidence="2 3" key="1">
    <citation type="submission" date="2017-06" db="EMBL/GenBank/DDBJ databases">
        <title>Draft genome of Bartonella tribocorum C635.</title>
        <authorList>
            <person name="Hadjadj L."/>
            <person name="Jiyipong T."/>
            <person name="Diene S.M."/>
            <person name="Morand S."/>
            <person name="Rolain J.-M."/>
        </authorList>
    </citation>
    <scope>NUCLEOTIDE SEQUENCE [LARGE SCALE GENOMIC DNA]</scope>
    <source>
        <strain evidence="2 3">C635</strain>
    </source>
</reference>
<dbReference type="InterPro" id="IPR005546">
    <property type="entry name" value="Autotransporte_beta"/>
</dbReference>
<dbReference type="InterPro" id="IPR012332">
    <property type="entry name" value="Autotransporter_pectin_lyase_C"/>
</dbReference>
<dbReference type="SUPFAM" id="SSF103515">
    <property type="entry name" value="Autotransporter"/>
    <property type="match status" value="1"/>
</dbReference>
<dbReference type="PANTHER" id="PTHR35037:SF3">
    <property type="entry name" value="C-TERMINAL REGION OF AIDA-LIKE PROTEIN"/>
    <property type="match status" value="1"/>
</dbReference>
<dbReference type="Gene3D" id="2.160.20.20">
    <property type="match status" value="1"/>
</dbReference>
<dbReference type="Pfam" id="PF18883">
    <property type="entry name" value="AC_1"/>
    <property type="match status" value="1"/>
</dbReference>
<dbReference type="InterPro" id="IPR043990">
    <property type="entry name" value="AC_1"/>
</dbReference>
<organism evidence="2 3">
    <name type="scientific">Bartonella tribocorum</name>
    <dbReference type="NCBI Taxonomy" id="85701"/>
    <lineage>
        <taxon>Bacteria</taxon>
        <taxon>Pseudomonadati</taxon>
        <taxon>Pseudomonadota</taxon>
        <taxon>Alphaproteobacteria</taxon>
        <taxon>Hyphomicrobiales</taxon>
        <taxon>Bartonellaceae</taxon>
        <taxon>Bartonella</taxon>
    </lineage>
</organism>
<protein>
    <submittedName>
        <fullName evidence="2">Autotransporter outer membrane beta-barrel domain-containing protein</fullName>
    </submittedName>
</protein>
<dbReference type="Gene3D" id="2.40.128.130">
    <property type="entry name" value="Autotransporter beta-domain"/>
    <property type="match status" value="1"/>
</dbReference>
<evidence type="ECO:0000259" key="1">
    <source>
        <dbReference type="PROSITE" id="PS51208"/>
    </source>
</evidence>
<sequence length="918" mass="101317">MIIKVFSNCLYLCVFTVAIFSFLLNINVEAHSRSFASQSCNENKLPYECSDGAKHTISDKRYTFTAPVKSKNEKGERLALPAAIGAKEKNTVIQAMRIEVEAPAGIKDIYGVVVSRGGKIVLSDSAFKNVPIGFKADGGVIEANRGTIEASQVAAYAENGGASVTLTNTKIKVEGQGIGQESALFVRTGANIQMKGGFIDVNDAAALYVGRGGRATLDNVTITSKGQKTKNRENTNEKIAHTVLNLKQQGSLDLKNTNIVSTDVHVLTVGQDFNTQSGGGLEENILISRVNIEDSTIKATGNKHGVHFEMGEENNVYKQGFVFLKKTVFEIPAGTAIHSHNSQSYIGVTEGTKIYGDLLLTAEKGGTVAILADASSLIGGTRVDEDSIAELYLTRGSKWFLTRRREIDSHVTNRTSSFISFVKLSDSFIAFETPMFQEYQTLYVGKGEKEVYTAQDRVDIYLNTHLRSDGLLDHKKTDRLLIQGDVSGKTTVYVQFIVEDQGKIEETGENAHSISLIQVSGKAAEDSFQLDRAYIALEGLPYQYYLHAYGPASSFGPAQTSHRLVEGEGDFWDFRLESKYIQPALGMSVIPHSELKIREVVPQVPTYLLIQNALFHVGIMDISHQQKQLQATRSIPRNLLKIERNFALAVHGSGGSYRYVSDLSALEYGYDGNVDYKTIETDILLKTIERAHGRAFWGIMGTYGKLSLQPRDVEQSQKSSFNKWSFTAYGSVEHNTGFYVDGLLSYGFFKGDVLTHAWGKTATLKANPLNVSLSAGKVFMTGNESLIFDPQIQLIYQYLQFDKFRDIDGFDVEMKKGNQWLMRIGGALSKTFTASEKDWIISFKGNIHFAHCFGKTQFVHLKDVFQLGAFGSSLETGLGVNAQFSSKVTLYSDLSYQHKLTKAGFSGVRFSGGLRYHF</sequence>
<dbReference type="InterPro" id="IPR036709">
    <property type="entry name" value="Autotransporte_beta_dom_sf"/>
</dbReference>
<dbReference type="Proteomes" id="UP000230791">
    <property type="component" value="Unassembled WGS sequence"/>
</dbReference>
<feature type="domain" description="Autotransporter" evidence="1">
    <location>
        <begin position="639"/>
        <end position="918"/>
    </location>
</feature>
<dbReference type="SUPFAM" id="SSF51126">
    <property type="entry name" value="Pectin lyase-like"/>
    <property type="match status" value="1"/>
</dbReference>
<dbReference type="RefSeq" id="WP_100131194.1">
    <property type="nucleotide sequence ID" value="NZ_CADDYJ010000035.1"/>
</dbReference>
<evidence type="ECO:0000313" key="3">
    <source>
        <dbReference type="Proteomes" id="UP000230791"/>
    </source>
</evidence>
<evidence type="ECO:0000313" key="2">
    <source>
        <dbReference type="EMBL" id="PIT68207.1"/>
    </source>
</evidence>
<dbReference type="InterPro" id="IPR006315">
    <property type="entry name" value="OM_autotransptr_brl_dom"/>
</dbReference>
<dbReference type="GO" id="GO:0019867">
    <property type="term" value="C:outer membrane"/>
    <property type="evidence" value="ECO:0007669"/>
    <property type="project" value="InterPro"/>
</dbReference>
<dbReference type="AlphaFoldDB" id="A0A2N9Y924"/>
<proteinExistence type="predicted"/>